<dbReference type="STRING" id="568860.SAMN05421811_11313"/>
<protein>
    <submittedName>
        <fullName evidence="2">TrkA domain protein</fullName>
    </submittedName>
</protein>
<evidence type="ECO:0000313" key="2">
    <source>
        <dbReference type="EMBL" id="SEU35639.1"/>
    </source>
</evidence>
<dbReference type="OrthoDB" id="3540322at2"/>
<dbReference type="EMBL" id="FOHX01000013">
    <property type="protein sequence ID" value="SEU35639.1"/>
    <property type="molecule type" value="Genomic_DNA"/>
</dbReference>
<gene>
    <name evidence="2" type="ORF">SAMN05421811_11313</name>
</gene>
<evidence type="ECO:0000313" key="3">
    <source>
        <dbReference type="Proteomes" id="UP000199361"/>
    </source>
</evidence>
<evidence type="ECO:0000259" key="1">
    <source>
        <dbReference type="Pfam" id="PF25991"/>
    </source>
</evidence>
<organism evidence="2 3">
    <name type="scientific">Nonomuraea wenchangensis</name>
    <dbReference type="NCBI Taxonomy" id="568860"/>
    <lineage>
        <taxon>Bacteria</taxon>
        <taxon>Bacillati</taxon>
        <taxon>Actinomycetota</taxon>
        <taxon>Actinomycetes</taxon>
        <taxon>Streptosporangiales</taxon>
        <taxon>Streptosporangiaceae</taxon>
        <taxon>Nonomuraea</taxon>
    </lineage>
</organism>
<reference evidence="2 3" key="1">
    <citation type="submission" date="2016-10" db="EMBL/GenBank/DDBJ databases">
        <authorList>
            <person name="de Groot N.N."/>
        </authorList>
    </citation>
    <scope>NUCLEOTIDE SEQUENCE [LARGE SCALE GENOMIC DNA]</scope>
    <source>
        <strain evidence="2 3">CGMCC 4.5598</strain>
    </source>
</reference>
<sequence>MHITHATVPGIGTVHHLHTREGDRLAVIVSRSGQHSLVLYDRTDPDTPAHTVELDQQEADQLADLLHSRPLTDRLSEIERRLASLVAEARP</sequence>
<dbReference type="Pfam" id="PF25991">
    <property type="entry name" value="KhtT_N"/>
    <property type="match status" value="1"/>
</dbReference>
<dbReference type="InterPro" id="IPR058776">
    <property type="entry name" value="KhtT-like_N"/>
</dbReference>
<feature type="domain" description="Potassium/proton antiporter subunit KhtT-like N-terminal" evidence="1">
    <location>
        <begin position="1"/>
        <end position="69"/>
    </location>
</feature>
<name>A0A1I0L6T6_9ACTN</name>
<proteinExistence type="predicted"/>
<accession>A0A1I0L6T6</accession>
<keyword evidence="3" id="KW-1185">Reference proteome</keyword>
<dbReference type="RefSeq" id="WP_091089068.1">
    <property type="nucleotide sequence ID" value="NZ_FOHX01000013.1"/>
</dbReference>
<dbReference type="AlphaFoldDB" id="A0A1I0L6T6"/>
<dbReference type="Proteomes" id="UP000199361">
    <property type="component" value="Unassembled WGS sequence"/>
</dbReference>